<dbReference type="EMBL" id="CAKKLH010000338">
    <property type="protein sequence ID" value="CAH0113394.1"/>
    <property type="molecule type" value="Genomic_DNA"/>
</dbReference>
<comment type="caution">
    <text evidence="1">The sequence shown here is derived from an EMBL/GenBank/DDBJ whole genome shotgun (WGS) entry which is preliminary data.</text>
</comment>
<proteinExistence type="predicted"/>
<dbReference type="Pfam" id="PF09778">
    <property type="entry name" value="Guanylate_cyc_2"/>
    <property type="match status" value="1"/>
</dbReference>
<name>A0A8J2S5G0_9CRUS</name>
<accession>A0A8J2S5G0</accession>
<keyword evidence="2" id="KW-1185">Reference proteome</keyword>
<evidence type="ECO:0008006" key="3">
    <source>
        <dbReference type="Google" id="ProtNLM"/>
    </source>
</evidence>
<organism evidence="1 2">
    <name type="scientific">Daphnia galeata</name>
    <dbReference type="NCBI Taxonomy" id="27404"/>
    <lineage>
        <taxon>Eukaryota</taxon>
        <taxon>Metazoa</taxon>
        <taxon>Ecdysozoa</taxon>
        <taxon>Arthropoda</taxon>
        <taxon>Crustacea</taxon>
        <taxon>Branchiopoda</taxon>
        <taxon>Diplostraca</taxon>
        <taxon>Cladocera</taxon>
        <taxon>Anomopoda</taxon>
        <taxon>Daphniidae</taxon>
        <taxon>Daphnia</taxon>
    </lineage>
</organism>
<dbReference type="PANTHER" id="PTHR31400:SF1">
    <property type="entry name" value="PROTEIN GUCD1"/>
    <property type="match status" value="1"/>
</dbReference>
<protein>
    <recommendedName>
        <fullName evidence="3">Protein GUCD1</fullName>
    </recommendedName>
</protein>
<dbReference type="Proteomes" id="UP000789390">
    <property type="component" value="Unassembled WGS sequence"/>
</dbReference>
<sequence length="247" mass="28313">MNQELDNLVFNRLQSKETESPETDVFIIELPHVEQVANWDCGLACIQMVLSNDLAVQLCQNLSTICPDEYQNKSTWTIDLCYILSHFSVKIKYYTKTLGVNPSFSQEKFYDSYILKDEERVNQRFQEASSKGIVIETGSLEINDLLLHIKQNGVAIALIDVNQLECVSCKSLVSNFGNFVRTLFNSQLSFNGHYIVICGFDTKKKLIYYRDPAVKSELCCLAFSSFEKARQAHGTDEDIILIYRNWD</sequence>
<dbReference type="PANTHER" id="PTHR31400">
    <property type="entry name" value="GUANYLYL CYCLASE DOMAIN CONTAINING PROTEIN 1 GUCD1"/>
    <property type="match status" value="1"/>
</dbReference>
<evidence type="ECO:0000313" key="2">
    <source>
        <dbReference type="Proteomes" id="UP000789390"/>
    </source>
</evidence>
<evidence type="ECO:0000313" key="1">
    <source>
        <dbReference type="EMBL" id="CAH0113394.1"/>
    </source>
</evidence>
<reference evidence="1" key="1">
    <citation type="submission" date="2021-11" db="EMBL/GenBank/DDBJ databases">
        <authorList>
            <person name="Schell T."/>
        </authorList>
    </citation>
    <scope>NUCLEOTIDE SEQUENCE</scope>
    <source>
        <strain evidence="1">M5</strain>
    </source>
</reference>
<dbReference type="OrthoDB" id="206796at2759"/>
<dbReference type="AlphaFoldDB" id="A0A8J2S5G0"/>
<gene>
    <name evidence="1" type="ORF">DGAL_LOCUS17290</name>
</gene>
<dbReference type="InterPro" id="IPR018616">
    <property type="entry name" value="GUCD1"/>
</dbReference>